<gene>
    <name evidence="2" type="ORF">BJ085DRAFT_34653</name>
</gene>
<evidence type="ECO:0000256" key="1">
    <source>
        <dbReference type="SAM" id="MobiDB-lite"/>
    </source>
</evidence>
<keyword evidence="3" id="KW-1185">Reference proteome</keyword>
<feature type="compositionally biased region" description="Polar residues" evidence="1">
    <location>
        <begin position="31"/>
        <end position="41"/>
    </location>
</feature>
<feature type="region of interest" description="Disordered" evidence="1">
    <location>
        <begin position="289"/>
        <end position="330"/>
    </location>
</feature>
<organism evidence="2 3">
    <name type="scientific">Dimargaris cristalligena</name>
    <dbReference type="NCBI Taxonomy" id="215637"/>
    <lineage>
        <taxon>Eukaryota</taxon>
        <taxon>Fungi</taxon>
        <taxon>Fungi incertae sedis</taxon>
        <taxon>Zoopagomycota</taxon>
        <taxon>Kickxellomycotina</taxon>
        <taxon>Dimargaritomycetes</taxon>
        <taxon>Dimargaritales</taxon>
        <taxon>Dimargaritaceae</taxon>
        <taxon>Dimargaris</taxon>
    </lineage>
</organism>
<dbReference type="Proteomes" id="UP000268162">
    <property type="component" value="Unassembled WGS sequence"/>
</dbReference>
<dbReference type="InterPro" id="IPR029058">
    <property type="entry name" value="AB_hydrolase_fold"/>
</dbReference>
<feature type="compositionally biased region" description="Low complexity" evidence="1">
    <location>
        <begin position="42"/>
        <end position="53"/>
    </location>
</feature>
<dbReference type="EMBL" id="ML003481">
    <property type="protein sequence ID" value="RKP33897.1"/>
    <property type="molecule type" value="Genomic_DNA"/>
</dbReference>
<protein>
    <submittedName>
        <fullName evidence="2">Uncharacterized protein</fullName>
    </submittedName>
</protein>
<dbReference type="SUPFAM" id="SSF53474">
    <property type="entry name" value="alpha/beta-Hydrolases"/>
    <property type="match status" value="1"/>
</dbReference>
<reference evidence="3" key="1">
    <citation type="journal article" date="2018" name="Nat. Microbiol.">
        <title>Leveraging single-cell genomics to expand the fungal tree of life.</title>
        <authorList>
            <person name="Ahrendt S.R."/>
            <person name="Quandt C.A."/>
            <person name="Ciobanu D."/>
            <person name="Clum A."/>
            <person name="Salamov A."/>
            <person name="Andreopoulos B."/>
            <person name="Cheng J.F."/>
            <person name="Woyke T."/>
            <person name="Pelin A."/>
            <person name="Henrissat B."/>
            <person name="Reynolds N.K."/>
            <person name="Benny G.L."/>
            <person name="Smith M.E."/>
            <person name="James T.Y."/>
            <person name="Grigoriev I.V."/>
        </authorList>
    </citation>
    <scope>NUCLEOTIDE SEQUENCE [LARGE SCALE GENOMIC DNA]</scope>
    <source>
        <strain evidence="3">RSA 468</strain>
    </source>
</reference>
<feature type="region of interest" description="Disordered" evidence="1">
    <location>
        <begin position="342"/>
        <end position="361"/>
    </location>
</feature>
<feature type="compositionally biased region" description="Low complexity" evidence="1">
    <location>
        <begin position="299"/>
        <end position="328"/>
    </location>
</feature>
<evidence type="ECO:0000313" key="3">
    <source>
        <dbReference type="Proteomes" id="UP000268162"/>
    </source>
</evidence>
<evidence type="ECO:0000313" key="2">
    <source>
        <dbReference type="EMBL" id="RKP33897.1"/>
    </source>
</evidence>
<dbReference type="AlphaFoldDB" id="A0A4P9ZKW3"/>
<feature type="compositionally biased region" description="Polar residues" evidence="1">
    <location>
        <begin position="476"/>
        <end position="485"/>
    </location>
</feature>
<accession>A0A4P9ZKW3</accession>
<dbReference type="Gene3D" id="3.40.50.1820">
    <property type="entry name" value="alpha/beta hydrolase"/>
    <property type="match status" value="1"/>
</dbReference>
<name>A0A4P9ZKW3_9FUNG</name>
<feature type="region of interest" description="Disordered" evidence="1">
    <location>
        <begin position="31"/>
        <end position="69"/>
    </location>
</feature>
<sequence>MVPRSTARFSYRQWLDHTSRQLDYNALSLTLRNPTSPANQQRSAFRSRSSDAACGAGERDARPGTSSSSTVRIQYTFDASHHFPHPFLSIHPQFTTAVDPRLRTLPRILLILHGTYPAGGYDVARWYAAGIAQAATNLAEETALGSASTNLPDPSPSLPDSQRISPHHYSAPLGLLALSRPGYLGSSALAHHPTFEQEAALIQQFLNMQGIARVSILGIGTGAQVALHLRHQQPNTVDRLILVDPVWQKPRAIRLAWLRARALLWDETMLTSWLGYRQWVAQQNSTVQGTAKTRPIPPSFFSSPSTAQGESKSLASSSNSRSSSSGSSTLNEGIVDVSALKTLPASPSPTRPKLSPVSTFTGASPPSSLFWQNSRADPDPATPNPTLLQRCAELERSTEIFQAWSQMRYPGIRSDLIKLGHLNQNSFDLLFPTGNDSSALAEEPPHLSSPTLWLSTGASSTDPTWLATSPAMPPALNSSQSNHTHTGGHGSFSPKQSSYEFRQFQPADGQEPSSIPLAELSQTVVDFLYSP</sequence>
<feature type="region of interest" description="Disordered" evidence="1">
    <location>
        <begin position="463"/>
        <end position="496"/>
    </location>
</feature>
<proteinExistence type="predicted"/>